<dbReference type="RefSeq" id="WP_341695721.1">
    <property type="nucleotide sequence ID" value="NZ_JBBYHR010000002.1"/>
</dbReference>
<dbReference type="EC" id="3.1.3.48" evidence="2"/>
<accession>A0ABU9HU27</accession>
<dbReference type="PANTHER" id="PTHR39181:SF1">
    <property type="entry name" value="TYROSINE-PROTEIN PHOSPHATASE YWQE"/>
    <property type="match status" value="1"/>
</dbReference>
<reference evidence="5 6" key="1">
    <citation type="submission" date="2024-04" db="EMBL/GenBank/DDBJ databases">
        <title>Flavobacterium sp. DGU11 16S ribosomal RNA gene Genome sequencing and assembly.</title>
        <authorList>
            <person name="Park S."/>
        </authorList>
    </citation>
    <scope>NUCLEOTIDE SEQUENCE [LARGE SCALE GENOMIC DNA]</scope>
    <source>
        <strain evidence="5 6">DGU11</strain>
    </source>
</reference>
<dbReference type="PANTHER" id="PTHR39181">
    <property type="entry name" value="TYROSINE-PROTEIN PHOSPHATASE YWQE"/>
    <property type="match status" value="1"/>
</dbReference>
<dbReference type="GO" id="GO:0004725">
    <property type="term" value="F:protein tyrosine phosphatase activity"/>
    <property type="evidence" value="ECO:0007669"/>
    <property type="project" value="UniProtKB-EC"/>
</dbReference>
<evidence type="ECO:0000256" key="1">
    <source>
        <dbReference type="ARBA" id="ARBA00005750"/>
    </source>
</evidence>
<sequence>MFLFNKPKTRLADLIPDGYVDIHSHLLPGIDDGATDEENSLTLINTLKGYGFSQFITTPHVLTGVWNNTKQGITAKEAATKEFLGTKDIKNPFKAAAEYLIDDTFQKLLKEEELLTLKDKYVLVEMSYLSPPMQLYDVIFELQLAGYKPVLAHPERYMFYHFKQDEYSKLKRAGCLFQINLLSVTGYYGKPVFEVCKKLLDNNMIDFAGSDTHHERHTDAFKNPVLLKQNDNLIKALNNNSLFSE</sequence>
<comment type="caution">
    <text evidence="5">The sequence shown here is derived from an EMBL/GenBank/DDBJ whole genome shotgun (WGS) entry which is preliminary data.</text>
</comment>
<gene>
    <name evidence="5" type="ORF">AAEO56_03930</name>
</gene>
<evidence type="ECO:0000313" key="5">
    <source>
        <dbReference type="EMBL" id="MEL1243400.1"/>
    </source>
</evidence>
<name>A0ABU9HU27_9FLAO</name>
<dbReference type="InterPro" id="IPR016667">
    <property type="entry name" value="Caps_polysacc_synth_CpsB/CapC"/>
</dbReference>
<protein>
    <recommendedName>
        <fullName evidence="2">protein-tyrosine-phosphatase</fullName>
        <ecNumber evidence="2">3.1.3.48</ecNumber>
    </recommendedName>
</protein>
<proteinExistence type="inferred from homology"/>
<keyword evidence="6" id="KW-1185">Reference proteome</keyword>
<evidence type="ECO:0000256" key="4">
    <source>
        <dbReference type="ARBA" id="ARBA00051722"/>
    </source>
</evidence>
<evidence type="ECO:0000256" key="3">
    <source>
        <dbReference type="ARBA" id="ARBA00022801"/>
    </source>
</evidence>
<dbReference type="Proteomes" id="UP001464555">
    <property type="component" value="Unassembled WGS sequence"/>
</dbReference>
<dbReference type="Pfam" id="PF19567">
    <property type="entry name" value="CpsB_CapC"/>
    <property type="match status" value="1"/>
</dbReference>
<dbReference type="InterPro" id="IPR016195">
    <property type="entry name" value="Pol/histidinol_Pase-like"/>
</dbReference>
<comment type="similarity">
    <text evidence="1">Belongs to the metallo-dependent hydrolases superfamily. CpsB/CapC family.</text>
</comment>
<keyword evidence="3 5" id="KW-0378">Hydrolase</keyword>
<evidence type="ECO:0000256" key="2">
    <source>
        <dbReference type="ARBA" id="ARBA00013064"/>
    </source>
</evidence>
<dbReference type="Gene3D" id="3.20.20.140">
    <property type="entry name" value="Metal-dependent hydrolases"/>
    <property type="match status" value="1"/>
</dbReference>
<evidence type="ECO:0000313" key="6">
    <source>
        <dbReference type="Proteomes" id="UP001464555"/>
    </source>
</evidence>
<dbReference type="EMBL" id="JBBYHR010000002">
    <property type="protein sequence ID" value="MEL1243400.1"/>
    <property type="molecule type" value="Genomic_DNA"/>
</dbReference>
<dbReference type="PIRSF" id="PIRSF016557">
    <property type="entry name" value="Caps_synth_CpsB"/>
    <property type="match status" value="1"/>
</dbReference>
<organism evidence="5 6">
    <name type="scientific">Flavobacterium arundinis</name>
    <dbReference type="NCBI Taxonomy" id="3139143"/>
    <lineage>
        <taxon>Bacteria</taxon>
        <taxon>Pseudomonadati</taxon>
        <taxon>Bacteroidota</taxon>
        <taxon>Flavobacteriia</taxon>
        <taxon>Flavobacteriales</taxon>
        <taxon>Flavobacteriaceae</taxon>
        <taxon>Flavobacterium</taxon>
    </lineage>
</organism>
<comment type="catalytic activity">
    <reaction evidence="4">
        <text>O-phospho-L-tyrosyl-[protein] + H2O = L-tyrosyl-[protein] + phosphate</text>
        <dbReference type="Rhea" id="RHEA:10684"/>
        <dbReference type="Rhea" id="RHEA-COMP:10136"/>
        <dbReference type="Rhea" id="RHEA-COMP:20101"/>
        <dbReference type="ChEBI" id="CHEBI:15377"/>
        <dbReference type="ChEBI" id="CHEBI:43474"/>
        <dbReference type="ChEBI" id="CHEBI:46858"/>
        <dbReference type="ChEBI" id="CHEBI:61978"/>
        <dbReference type="EC" id="3.1.3.48"/>
    </reaction>
</comment>
<dbReference type="SUPFAM" id="SSF89550">
    <property type="entry name" value="PHP domain-like"/>
    <property type="match status" value="1"/>
</dbReference>